<dbReference type="GO" id="GO:0000028">
    <property type="term" value="P:ribosomal small subunit assembly"/>
    <property type="evidence" value="ECO:0007669"/>
    <property type="project" value="TreeGrafter"/>
</dbReference>
<evidence type="ECO:0000259" key="6">
    <source>
        <dbReference type="Pfam" id="PF17384"/>
    </source>
</evidence>
<gene>
    <name evidence="3 7" type="primary">rimP</name>
    <name evidence="7" type="ORF">OA50_02047</name>
</gene>
<dbReference type="OrthoDB" id="9805006at2"/>
<feature type="compositionally biased region" description="Basic and acidic residues" evidence="4">
    <location>
        <begin position="180"/>
        <end position="197"/>
    </location>
</feature>
<keyword evidence="2 3" id="KW-0690">Ribosome biogenesis</keyword>
<dbReference type="GO" id="GO:0005829">
    <property type="term" value="C:cytosol"/>
    <property type="evidence" value="ECO:0007669"/>
    <property type="project" value="TreeGrafter"/>
</dbReference>
<reference evidence="7 8" key="1">
    <citation type="submission" date="2014-10" db="EMBL/GenBank/DDBJ databases">
        <title>Genome sequence of Ponticoccus sp. strain UMTAT08 isolated from clonal culture of toxic dinoflagellate Alexandrium tamiyavanichii.</title>
        <authorList>
            <person name="Gan H.Y."/>
            <person name="Muhd D.-D."/>
            <person name="Mohd Noor M.E."/>
            <person name="Yeong Y.S."/>
            <person name="Usup G."/>
        </authorList>
    </citation>
    <scope>NUCLEOTIDE SEQUENCE [LARGE SCALE GENOMIC DNA]</scope>
    <source>
        <strain evidence="7 8">UMTAT08</strain>
    </source>
</reference>
<organism evidence="7 8">
    <name type="scientific">Mameliella alba</name>
    <dbReference type="NCBI Taxonomy" id="561184"/>
    <lineage>
        <taxon>Bacteria</taxon>
        <taxon>Pseudomonadati</taxon>
        <taxon>Pseudomonadota</taxon>
        <taxon>Alphaproteobacteria</taxon>
        <taxon>Rhodobacterales</taxon>
        <taxon>Roseobacteraceae</taxon>
        <taxon>Mameliella</taxon>
    </lineage>
</organism>
<dbReference type="SUPFAM" id="SSF74942">
    <property type="entry name" value="YhbC-like, C-terminal domain"/>
    <property type="match status" value="1"/>
</dbReference>
<feature type="domain" description="Ribosome maturation factor RimP N-terminal" evidence="5">
    <location>
        <begin position="17"/>
        <end position="89"/>
    </location>
</feature>
<dbReference type="Gene3D" id="3.30.300.70">
    <property type="entry name" value="RimP-like superfamily, N-terminal"/>
    <property type="match status" value="1"/>
</dbReference>
<dbReference type="Proteomes" id="UP000030960">
    <property type="component" value="Unassembled WGS sequence"/>
</dbReference>
<dbReference type="GO" id="GO:0006412">
    <property type="term" value="P:translation"/>
    <property type="evidence" value="ECO:0007669"/>
    <property type="project" value="TreeGrafter"/>
</dbReference>
<dbReference type="SUPFAM" id="SSF75420">
    <property type="entry name" value="YhbC-like, N-terminal domain"/>
    <property type="match status" value="1"/>
</dbReference>
<evidence type="ECO:0000313" key="8">
    <source>
        <dbReference type="Proteomes" id="UP000030960"/>
    </source>
</evidence>
<keyword evidence="8" id="KW-1185">Reference proteome</keyword>
<dbReference type="FunFam" id="3.30.300.70:FF:000001">
    <property type="entry name" value="Ribosome maturation factor RimP"/>
    <property type="match status" value="1"/>
</dbReference>
<dbReference type="Gene3D" id="2.30.30.180">
    <property type="entry name" value="Ribosome maturation factor RimP, C-terminal domain"/>
    <property type="match status" value="1"/>
</dbReference>
<comment type="function">
    <text evidence="3">Required for maturation of 30S ribosomal subunits.</text>
</comment>
<dbReference type="Pfam" id="PF02576">
    <property type="entry name" value="RimP_N"/>
    <property type="match status" value="1"/>
</dbReference>
<keyword evidence="1 3" id="KW-0963">Cytoplasm</keyword>
<dbReference type="STRING" id="561184.SAMN05216376_106171"/>
<dbReference type="PATRIC" id="fig|1515334.3.peg.2062"/>
<evidence type="ECO:0000256" key="1">
    <source>
        <dbReference type="ARBA" id="ARBA00022490"/>
    </source>
</evidence>
<accession>A0A0B3RZL0</accession>
<dbReference type="PANTHER" id="PTHR33867:SF1">
    <property type="entry name" value="RIBOSOME MATURATION FACTOR RIMP"/>
    <property type="match status" value="1"/>
</dbReference>
<dbReference type="InterPro" id="IPR028998">
    <property type="entry name" value="RimP_C"/>
</dbReference>
<dbReference type="HAMAP" id="MF_01077">
    <property type="entry name" value="RimP"/>
    <property type="match status" value="1"/>
</dbReference>
<dbReference type="CDD" id="cd01734">
    <property type="entry name" value="YlxS_C"/>
    <property type="match status" value="1"/>
</dbReference>
<evidence type="ECO:0000259" key="5">
    <source>
        <dbReference type="Pfam" id="PF02576"/>
    </source>
</evidence>
<name>A0A0B3RZL0_9RHOB</name>
<sequence length="197" mass="22014">MTDLIAKTGMDKRLAEIVQPVIEDMGFELVRIRLMGGQVPTLQIMAERPQGGIEVDECAEISTAVSAVLDVEDPIIDTYTLEVSSPGIDRPLTRLKDFDTYEGYEARLETSEMIEGRKRFRGVLAGVEDGEVLINLDEGTIGLQFDWLTDAKLVMTDELIRLMLKARKKADAQGAGDTLDETKFDEIETEQSRDEEQ</sequence>
<comment type="similarity">
    <text evidence="3">Belongs to the RimP family.</text>
</comment>
<evidence type="ECO:0000256" key="3">
    <source>
        <dbReference type="HAMAP-Rule" id="MF_01077"/>
    </source>
</evidence>
<comment type="caution">
    <text evidence="7">The sequence shown here is derived from an EMBL/GenBank/DDBJ whole genome shotgun (WGS) entry which is preliminary data.</text>
</comment>
<evidence type="ECO:0000256" key="2">
    <source>
        <dbReference type="ARBA" id="ARBA00022517"/>
    </source>
</evidence>
<dbReference type="InterPro" id="IPR003728">
    <property type="entry name" value="Ribosome_maturation_RimP"/>
</dbReference>
<proteinExistence type="inferred from homology"/>
<dbReference type="AlphaFoldDB" id="A0A0B3RZL0"/>
<dbReference type="EMBL" id="JSUQ01000007">
    <property type="protein sequence ID" value="KHQ53517.1"/>
    <property type="molecule type" value="Genomic_DNA"/>
</dbReference>
<dbReference type="PANTHER" id="PTHR33867">
    <property type="entry name" value="RIBOSOME MATURATION FACTOR RIMP"/>
    <property type="match status" value="1"/>
</dbReference>
<dbReference type="InterPro" id="IPR035956">
    <property type="entry name" value="RimP_N_sf"/>
</dbReference>
<comment type="subcellular location">
    <subcellularLocation>
        <location evidence="3">Cytoplasm</location>
    </subcellularLocation>
</comment>
<evidence type="ECO:0000313" key="7">
    <source>
        <dbReference type="EMBL" id="KHQ53517.1"/>
    </source>
</evidence>
<dbReference type="InterPro" id="IPR028989">
    <property type="entry name" value="RimP_N"/>
</dbReference>
<evidence type="ECO:0000256" key="4">
    <source>
        <dbReference type="SAM" id="MobiDB-lite"/>
    </source>
</evidence>
<dbReference type="RefSeq" id="WP_043140534.1">
    <property type="nucleotide sequence ID" value="NZ_JSUQ01000007.1"/>
</dbReference>
<dbReference type="NCBIfam" id="NF000932">
    <property type="entry name" value="PRK00092.2-5"/>
    <property type="match status" value="1"/>
</dbReference>
<feature type="region of interest" description="Disordered" evidence="4">
    <location>
        <begin position="171"/>
        <end position="197"/>
    </location>
</feature>
<feature type="domain" description="Ribosome maturation factor RimP C-terminal" evidence="6">
    <location>
        <begin position="92"/>
        <end position="156"/>
    </location>
</feature>
<protein>
    <recommendedName>
        <fullName evidence="3">Ribosome maturation factor RimP</fullName>
    </recommendedName>
</protein>
<dbReference type="InterPro" id="IPR036847">
    <property type="entry name" value="RimP_C_sf"/>
</dbReference>
<dbReference type="Pfam" id="PF17384">
    <property type="entry name" value="DUF150_C"/>
    <property type="match status" value="1"/>
</dbReference>